<dbReference type="EMBL" id="CP021434">
    <property type="protein sequence ID" value="ARU60254.1"/>
    <property type="molecule type" value="Genomic_DNA"/>
</dbReference>
<sequence length="1294" mass="141431">MSLQINLDSFKLDVDEGDEGFEIRESAGKDIAIIGMAAQMPIASSVEEFWDNIKNGIDCVREFPQERRGDADRYYRYKNPLDLPKRYLQSAYVDDIDKFDYDFFRLTPQEANLMSPVHRMVLQTAWSAVENAGYGGNKLNGSRTGVYLGFIGDLEGYKYKEIIEAVDSELLPVSVAGNLASMIPGRIAYVMNLKGPSVVVDTACSSSLVAIDHACRAMQTGSCDMAIAGGVRLTILPLDQENHRIGIESNDAATRTFDDRASGSGLGEGMGIVVLKPLQAALRDRDAIYAVIKGSAVNQDGTSMGITAPNPVSQENVIVQAWENAGVAPESISYIEVHGTGTYLGDTIEIDGLCGAFRRYTDKSQFCAISSVKTNIGHLYESAGIAGLIKAVMALNAKQIPPSLYLNLPNKNIAFTSAPVYINTKLRAWEAGEGPRRCGVSSFGISGTNCHLVLEEAPEPEAAITTGRPRILPLSARSVEALEELVRQYEQYLRQGDCALDDLCYTASTGRSHHSYRLALIAEDAEGLRDQLAALKGNVAQAAHYGMHKLILTEREETRPGEITEAARDELSAAAKRVSNEVNWAGNDDPQLLENLCALYVQGAELEWESLYRGANPQRLHLPTYPFARTRCWVPIPEEREETAVQTPDNFYYAVSWKPEALPVNTDAASGPVLIFQDAQGLGQELAARYRDQGRIVAEVEHGAGYADHGDGRFTVGDAEADYAALAAALTDVKFGKVIHLFSQHGAAVNSLAALEAAQARGVYSLFYLTRALGDPDREIDVVLAARTVRSVTQAETALHPEHATLFGMGKVVRREHPNLLCRTIDFDEHTSCQALFAELEAKTDVYGVAYRGDARFVEEFGEADIELADEQPLEIKENGVYLITGGTGGIGLETARYFAGQNRVNLVLLNRSQLPSRDEWDDILNAGEDVRAMQRIQDILALEELGATVALYAVDVLDREQLQTALADVRSRFGKIDGIVHGAGVGGAEMIAARKPADFHAVFAPKVQGTWNLDELTAADELDFMIVYSSIATMFSGAGQGDYTAANAYLDAFAEARSKRGKRTLAINWSTWKETGMAARSGFAADTLFKAITKEQAMHGFATVLNRAVHGVLIGELNYAWERIGLIESYQYRLSAQIRRTLERTTVKSPAKKVSKPAGGPVKLVGRGEESYSEIEQKIAVICQETLGFQEINIYDSFFELGADSLLLKKMHARLEIEYPGQVAVADIFEHSTILKLANYIAAQNSASEPPAMLPEKEKKPDVELDQGVHDLLGEMEKGNLSIDELVESLSKL</sequence>
<dbReference type="Proteomes" id="UP000195437">
    <property type="component" value="Chromosome"/>
</dbReference>
<keyword evidence="1" id="KW-0596">Phosphopantetheine</keyword>
<name>A0A1Y0ILR0_9BACL</name>
<dbReference type="SUPFAM" id="SSF51735">
    <property type="entry name" value="NAD(P)-binding Rossmann-fold domains"/>
    <property type="match status" value="2"/>
</dbReference>
<protein>
    <submittedName>
        <fullName evidence="6">Uncharacterized protein</fullName>
    </submittedName>
</protein>
<evidence type="ECO:0000259" key="4">
    <source>
        <dbReference type="PROSITE" id="PS50075"/>
    </source>
</evidence>
<feature type="domain" description="Ketosynthase family 3 (KS3)" evidence="5">
    <location>
        <begin position="28"/>
        <end position="456"/>
    </location>
</feature>
<dbReference type="InterPro" id="IPR036736">
    <property type="entry name" value="ACP-like_sf"/>
</dbReference>
<keyword evidence="3" id="KW-0808">Transferase</keyword>
<dbReference type="GO" id="GO:0004315">
    <property type="term" value="F:3-oxoacyl-[acyl-carrier-protein] synthase activity"/>
    <property type="evidence" value="ECO:0007669"/>
    <property type="project" value="InterPro"/>
</dbReference>
<accession>A0A1Y0ILR0</accession>
<dbReference type="PANTHER" id="PTHR43775">
    <property type="entry name" value="FATTY ACID SYNTHASE"/>
    <property type="match status" value="1"/>
</dbReference>
<evidence type="ECO:0000313" key="7">
    <source>
        <dbReference type="Proteomes" id="UP000195437"/>
    </source>
</evidence>
<dbReference type="InterPro" id="IPR020841">
    <property type="entry name" value="PKS_Beta-ketoAc_synthase_dom"/>
</dbReference>
<dbReference type="InterPro" id="IPR049490">
    <property type="entry name" value="C883_1060-like_KR_N"/>
</dbReference>
<dbReference type="InterPro" id="IPR014031">
    <property type="entry name" value="Ketoacyl_synth_C"/>
</dbReference>
<dbReference type="Pfam" id="PF02801">
    <property type="entry name" value="Ketoacyl-synt_C"/>
    <property type="match status" value="1"/>
</dbReference>
<dbReference type="GO" id="GO:0071770">
    <property type="term" value="P:DIM/DIP cell wall layer assembly"/>
    <property type="evidence" value="ECO:0007669"/>
    <property type="project" value="TreeGrafter"/>
</dbReference>
<dbReference type="SMART" id="SM00825">
    <property type="entry name" value="PKS_KS"/>
    <property type="match status" value="1"/>
</dbReference>
<dbReference type="CDD" id="cd00833">
    <property type="entry name" value="PKS"/>
    <property type="match status" value="1"/>
</dbReference>
<dbReference type="KEGG" id="tum:CBW65_03635"/>
<dbReference type="OrthoDB" id="9765680at2"/>
<dbReference type="Gene3D" id="1.10.1240.100">
    <property type="match status" value="1"/>
</dbReference>
<dbReference type="Pfam" id="PF00109">
    <property type="entry name" value="ketoacyl-synt"/>
    <property type="match status" value="1"/>
</dbReference>
<evidence type="ECO:0000256" key="1">
    <source>
        <dbReference type="ARBA" id="ARBA00022450"/>
    </source>
</evidence>
<dbReference type="Gene3D" id="3.40.47.10">
    <property type="match status" value="1"/>
</dbReference>
<evidence type="ECO:0000256" key="3">
    <source>
        <dbReference type="ARBA" id="ARBA00022679"/>
    </source>
</evidence>
<dbReference type="PANTHER" id="PTHR43775:SF37">
    <property type="entry name" value="SI:DKEY-61P9.11"/>
    <property type="match status" value="1"/>
</dbReference>
<dbReference type="InterPro" id="IPR020806">
    <property type="entry name" value="PKS_PP-bd"/>
</dbReference>
<dbReference type="InterPro" id="IPR036291">
    <property type="entry name" value="NAD(P)-bd_dom_sf"/>
</dbReference>
<dbReference type="SUPFAM" id="SSF47336">
    <property type="entry name" value="ACP-like"/>
    <property type="match status" value="1"/>
</dbReference>
<dbReference type="PROSITE" id="PS00606">
    <property type="entry name" value="KS3_1"/>
    <property type="match status" value="1"/>
</dbReference>
<dbReference type="Gene3D" id="3.40.50.720">
    <property type="entry name" value="NAD(P)-binding Rossmann-like Domain"/>
    <property type="match status" value="1"/>
</dbReference>
<dbReference type="RefSeq" id="WP_087455641.1">
    <property type="nucleotide sequence ID" value="NZ_CP021434.1"/>
</dbReference>
<proteinExistence type="predicted"/>
<dbReference type="InterPro" id="IPR013968">
    <property type="entry name" value="PKS_KR"/>
</dbReference>
<dbReference type="InterPro" id="IPR014030">
    <property type="entry name" value="Ketoacyl_synth_N"/>
</dbReference>
<evidence type="ECO:0000256" key="2">
    <source>
        <dbReference type="ARBA" id="ARBA00022553"/>
    </source>
</evidence>
<dbReference type="InterPro" id="IPR009081">
    <property type="entry name" value="PP-bd_ACP"/>
</dbReference>
<dbReference type="Pfam" id="PF08659">
    <property type="entry name" value="KR"/>
    <property type="match status" value="1"/>
</dbReference>
<organism evidence="6 7">
    <name type="scientific">Tumebacillus avium</name>
    <dbReference type="NCBI Taxonomy" id="1903704"/>
    <lineage>
        <taxon>Bacteria</taxon>
        <taxon>Bacillati</taxon>
        <taxon>Bacillota</taxon>
        <taxon>Bacilli</taxon>
        <taxon>Bacillales</taxon>
        <taxon>Alicyclobacillaceae</taxon>
        <taxon>Tumebacillus</taxon>
    </lineage>
</organism>
<dbReference type="InterPro" id="IPR018201">
    <property type="entry name" value="Ketoacyl_synth_AS"/>
</dbReference>
<dbReference type="SUPFAM" id="SSF53901">
    <property type="entry name" value="Thiolase-like"/>
    <property type="match status" value="1"/>
</dbReference>
<dbReference type="Pfam" id="PF22621">
    <property type="entry name" value="CurL-like_PKS_C"/>
    <property type="match status" value="1"/>
</dbReference>
<dbReference type="PROSITE" id="PS52004">
    <property type="entry name" value="KS3_2"/>
    <property type="match status" value="1"/>
</dbReference>
<feature type="domain" description="Carrier" evidence="4">
    <location>
        <begin position="1171"/>
        <end position="1246"/>
    </location>
</feature>
<evidence type="ECO:0000313" key="6">
    <source>
        <dbReference type="EMBL" id="ARU60254.1"/>
    </source>
</evidence>
<dbReference type="InterPro" id="IPR050091">
    <property type="entry name" value="PKS_NRPS_Biosynth_Enz"/>
</dbReference>
<dbReference type="PROSITE" id="PS50075">
    <property type="entry name" value="CARRIER"/>
    <property type="match status" value="1"/>
</dbReference>
<dbReference type="Gene3D" id="1.10.1200.10">
    <property type="entry name" value="ACP-like"/>
    <property type="match status" value="1"/>
</dbReference>
<gene>
    <name evidence="6" type="ORF">CBW65_03635</name>
</gene>
<dbReference type="GO" id="GO:0005737">
    <property type="term" value="C:cytoplasm"/>
    <property type="evidence" value="ECO:0007669"/>
    <property type="project" value="TreeGrafter"/>
</dbReference>
<dbReference type="InterPro" id="IPR057326">
    <property type="entry name" value="KR_dom"/>
</dbReference>
<evidence type="ECO:0000259" key="5">
    <source>
        <dbReference type="PROSITE" id="PS52004"/>
    </source>
</evidence>
<keyword evidence="2" id="KW-0597">Phosphoprotein</keyword>
<dbReference type="GO" id="GO:0005886">
    <property type="term" value="C:plasma membrane"/>
    <property type="evidence" value="ECO:0007669"/>
    <property type="project" value="TreeGrafter"/>
</dbReference>
<dbReference type="SMART" id="SM00823">
    <property type="entry name" value="PKS_PP"/>
    <property type="match status" value="1"/>
</dbReference>
<dbReference type="Pfam" id="PF21394">
    <property type="entry name" value="Beta-ketacyl_N"/>
    <property type="match status" value="1"/>
</dbReference>
<dbReference type="GO" id="GO:0004312">
    <property type="term" value="F:fatty acid synthase activity"/>
    <property type="evidence" value="ECO:0007669"/>
    <property type="project" value="TreeGrafter"/>
</dbReference>
<dbReference type="Pfam" id="PF00550">
    <property type="entry name" value="PP-binding"/>
    <property type="match status" value="1"/>
</dbReference>
<dbReference type="CDD" id="cd08953">
    <property type="entry name" value="KR_2_SDR_x"/>
    <property type="match status" value="1"/>
</dbReference>
<dbReference type="InterPro" id="IPR016039">
    <property type="entry name" value="Thiolase-like"/>
</dbReference>
<reference evidence="7" key="1">
    <citation type="submission" date="2017-05" db="EMBL/GenBank/DDBJ databases">
        <authorList>
            <person name="Sung H."/>
        </authorList>
    </citation>
    <scope>NUCLEOTIDE SEQUENCE [LARGE SCALE GENOMIC DNA]</scope>
    <source>
        <strain evidence="7">AR23208</strain>
    </source>
</reference>
<dbReference type="SMART" id="SM00822">
    <property type="entry name" value="PKS_KR"/>
    <property type="match status" value="1"/>
</dbReference>
<dbReference type="GO" id="GO:0031177">
    <property type="term" value="F:phosphopantetheine binding"/>
    <property type="evidence" value="ECO:0007669"/>
    <property type="project" value="InterPro"/>
</dbReference>
<dbReference type="GO" id="GO:0006633">
    <property type="term" value="P:fatty acid biosynthetic process"/>
    <property type="evidence" value="ECO:0007669"/>
    <property type="project" value="InterPro"/>
</dbReference>
<keyword evidence="7" id="KW-1185">Reference proteome</keyword>